<protein>
    <submittedName>
        <fullName evidence="1">Uncharacterized protein</fullName>
    </submittedName>
</protein>
<accession>A0AAE3VYD4</accession>
<organism evidence="1 2">
    <name type="scientific">Catenuloplanes indicus</name>
    <dbReference type="NCBI Taxonomy" id="137267"/>
    <lineage>
        <taxon>Bacteria</taxon>
        <taxon>Bacillati</taxon>
        <taxon>Actinomycetota</taxon>
        <taxon>Actinomycetes</taxon>
        <taxon>Micromonosporales</taxon>
        <taxon>Micromonosporaceae</taxon>
        <taxon>Catenuloplanes</taxon>
    </lineage>
</organism>
<proteinExistence type="predicted"/>
<reference evidence="1 2" key="1">
    <citation type="submission" date="2023-07" db="EMBL/GenBank/DDBJ databases">
        <title>Sequencing the genomes of 1000 actinobacteria strains.</title>
        <authorList>
            <person name="Klenk H.-P."/>
        </authorList>
    </citation>
    <scope>NUCLEOTIDE SEQUENCE [LARGE SCALE GENOMIC DNA]</scope>
    <source>
        <strain evidence="1 2">DSM 44709</strain>
    </source>
</reference>
<evidence type="ECO:0000313" key="1">
    <source>
        <dbReference type="EMBL" id="MDQ0365245.1"/>
    </source>
</evidence>
<comment type="caution">
    <text evidence="1">The sequence shown here is derived from an EMBL/GenBank/DDBJ whole genome shotgun (WGS) entry which is preliminary data.</text>
</comment>
<sequence>MSIDPLPCVPDGDPDSAVALVRAGGAAGRVVLHLSTDLRDRLTAGAADGLAARLQQAPPGRDRTR</sequence>
<dbReference type="RefSeq" id="WP_307237643.1">
    <property type="nucleotide sequence ID" value="NZ_JAUSUZ010000001.1"/>
</dbReference>
<dbReference type="EMBL" id="JAUSUZ010000001">
    <property type="protein sequence ID" value="MDQ0365245.1"/>
    <property type="molecule type" value="Genomic_DNA"/>
</dbReference>
<dbReference type="Proteomes" id="UP001240236">
    <property type="component" value="Unassembled WGS sequence"/>
</dbReference>
<name>A0AAE3VYD4_9ACTN</name>
<gene>
    <name evidence="1" type="ORF">J2S42_001914</name>
</gene>
<dbReference type="AlphaFoldDB" id="A0AAE3VYD4"/>
<evidence type="ECO:0000313" key="2">
    <source>
        <dbReference type="Proteomes" id="UP001240236"/>
    </source>
</evidence>
<keyword evidence="2" id="KW-1185">Reference proteome</keyword>